<accession>A0ABQ5KXX1</accession>
<evidence type="ECO:0000313" key="2">
    <source>
        <dbReference type="Proteomes" id="UP001057375"/>
    </source>
</evidence>
<name>A0ABQ5KXX1_9EUKA</name>
<sequence>MDNPCEFAHNLISELSDIRSQPSKCKKTLDLIASWFSLKFQRIDPTKTSPKIQDLHLFRESLEYYEPIPDLWLEEGLCLSAQMCANSVASLDSPAVFEKYKRELLSGNTTTKVPPILSKLSSNQRVNLCGDAGSLGTEIIYSATSLQHALYALILDFASSKKTNRKAIFDPKMRFGGVGIALCEYCEGISDVSESSSSTLSYPTDKGPMPHVSAVKTATLTKQLRSSKPSNPKDSIFHAQRYVIVIHLSPRFAPKISKIEEYKKRLSIVSYPPFHPERCFKCHLRLAGLNFASVGPHRFHLKCSPFKCSICGKIMDTDEKAVYGGHGGMEIVHDYCAMQQEEAYLTKLKAAKPPPKVKKIKKKPIKKPAK</sequence>
<reference evidence="1" key="1">
    <citation type="submission" date="2022-03" db="EMBL/GenBank/DDBJ databases">
        <title>Draft genome sequence of Aduncisulcus paluster, a free-living microaerophilic Fornicata.</title>
        <authorList>
            <person name="Yuyama I."/>
            <person name="Kume K."/>
            <person name="Tamura T."/>
            <person name="Inagaki Y."/>
            <person name="Hashimoto T."/>
        </authorList>
    </citation>
    <scope>NUCLEOTIDE SEQUENCE</scope>
    <source>
        <strain evidence="1">NY0171</strain>
    </source>
</reference>
<comment type="caution">
    <text evidence="1">The sequence shown here is derived from an EMBL/GenBank/DDBJ whole genome shotgun (WGS) entry which is preliminary data.</text>
</comment>
<proteinExistence type="predicted"/>
<protein>
    <submittedName>
        <fullName evidence="1">Uncharacterized protein</fullName>
    </submittedName>
</protein>
<keyword evidence="2" id="KW-1185">Reference proteome</keyword>
<dbReference type="Gene3D" id="2.10.110.10">
    <property type="entry name" value="Cysteine Rich Protein"/>
    <property type="match status" value="1"/>
</dbReference>
<evidence type="ECO:0000313" key="1">
    <source>
        <dbReference type="EMBL" id="GKT37295.1"/>
    </source>
</evidence>
<dbReference type="Proteomes" id="UP001057375">
    <property type="component" value="Unassembled WGS sequence"/>
</dbReference>
<dbReference type="EMBL" id="BQXS01011440">
    <property type="protein sequence ID" value="GKT37295.1"/>
    <property type="molecule type" value="Genomic_DNA"/>
</dbReference>
<organism evidence="1 2">
    <name type="scientific">Aduncisulcus paluster</name>
    <dbReference type="NCBI Taxonomy" id="2918883"/>
    <lineage>
        <taxon>Eukaryota</taxon>
        <taxon>Metamonada</taxon>
        <taxon>Carpediemonas-like organisms</taxon>
        <taxon>Aduncisulcus</taxon>
    </lineage>
</organism>
<gene>
    <name evidence="1" type="ORF">ADUPG1_010111</name>
</gene>